<protein>
    <submittedName>
        <fullName evidence="2">Uncharacterized protein</fullName>
    </submittedName>
</protein>
<feature type="compositionally biased region" description="Polar residues" evidence="1">
    <location>
        <begin position="499"/>
        <end position="508"/>
    </location>
</feature>
<sequence>MASGTDLAAQLDAVDAEIADARRGIRCAMDCASEGARTSGGVTSSSGTSGTSVSGVCEVPHRARLDDPSRAGQIVEAHLGLLEAMSDLSTLCDTVALGPSGDAYLPSLSSLPSALGHGLTCADTLATLVQDAVVLEGYRLRLDVLVAPEWLSDRLSTVDPDSAPSPAVLSLTHLAACLMCGVRMRQEAGLPCVDAVVPALGAVRRRVFPPLLGMGKGAAAGVVAVHDAALDRLCPLMGRGVRMGVLLERLLSPPGDGERETGGTGGSEGSGDLARVLYMALQGWAVAASAIHIGTSTLWSGTGTGSEAPSSALMSPSVRGSSPSPSPSLSGTSHSQEALSKGHLARLASKHRSSLPVASPLSVISGLSAQTGAAHRDALALLSVLGEREQASETERAGDTPMEGTTPTTTPSSVTGSVLLSSDSADTLCAVFNALTGDAMFTPSAPSLSLPLSLGEASGCGRERLLNHVRQRLATELCAVVDAVKGGRHHTSKRETPRVGSTYSTYSESGRDLMSDRASSVSMTSGIDRDWPSQSRSVVSLLGLVKRIARYDCQASTVSVNRDLNGGAPWEAMTSDTANEREREGESGVCRVAHGCMQRVDRAMRRAQLFAPSSPEHRVYVSEAAAPPLLAVRSRFDSFVSVHLGTATISALRQGTLSSVFPHDTALLVSSAQGVVSFIDAWLDEVDIAARGVGCTGGVCPALSEARDAWSQSLESVVAKCADAIVARAWDRIAALTTIGRRRRRTHTVPSPKVGGEDEEDEVPRPSMDAAEALCDAVAQDYAAVMSQATDALVAAATRDRAAAHAACQVLAKRLGTELGTHTSRALPLTQGMSPILVASAEERRDLIRVLRPQSQTLTLTRGTRGAKGKRGRGKGRDGREALAALGIPSSMPIPVITRLLDALEK</sequence>
<feature type="compositionally biased region" description="Basic and acidic residues" evidence="1">
    <location>
        <begin position="388"/>
        <end position="398"/>
    </location>
</feature>
<gene>
    <name evidence="2" type="ORF">KIPB_000743</name>
</gene>
<feature type="compositionally biased region" description="Low complexity" evidence="1">
    <location>
        <begin position="315"/>
        <end position="335"/>
    </location>
</feature>
<feature type="region of interest" description="Disordered" evidence="1">
    <location>
        <begin position="489"/>
        <end position="511"/>
    </location>
</feature>
<proteinExistence type="predicted"/>
<reference evidence="2 3" key="1">
    <citation type="journal article" date="2018" name="PLoS ONE">
        <title>The draft genome of Kipferlia bialata reveals reductive genome evolution in fornicate parasites.</title>
        <authorList>
            <person name="Tanifuji G."/>
            <person name="Takabayashi S."/>
            <person name="Kume K."/>
            <person name="Takagi M."/>
            <person name="Nakayama T."/>
            <person name="Kamikawa R."/>
            <person name="Inagaki Y."/>
            <person name="Hashimoto T."/>
        </authorList>
    </citation>
    <scope>NUCLEOTIDE SEQUENCE [LARGE SCALE GENOMIC DNA]</scope>
    <source>
        <strain evidence="2">NY0173</strain>
    </source>
</reference>
<comment type="caution">
    <text evidence="2">The sequence shown here is derived from an EMBL/GenBank/DDBJ whole genome shotgun (WGS) entry which is preliminary data.</text>
</comment>
<accession>A0A9K3CPM1</accession>
<organism evidence="2 3">
    <name type="scientific">Kipferlia bialata</name>
    <dbReference type="NCBI Taxonomy" id="797122"/>
    <lineage>
        <taxon>Eukaryota</taxon>
        <taxon>Metamonada</taxon>
        <taxon>Carpediemonas-like organisms</taxon>
        <taxon>Kipferlia</taxon>
    </lineage>
</organism>
<keyword evidence="3" id="KW-1185">Reference proteome</keyword>
<evidence type="ECO:0000313" key="2">
    <source>
        <dbReference type="EMBL" id="GIQ80020.1"/>
    </source>
</evidence>
<evidence type="ECO:0000256" key="1">
    <source>
        <dbReference type="SAM" id="MobiDB-lite"/>
    </source>
</evidence>
<feature type="region of interest" description="Disordered" evidence="1">
    <location>
        <begin position="388"/>
        <end position="416"/>
    </location>
</feature>
<dbReference type="Proteomes" id="UP000265618">
    <property type="component" value="Unassembled WGS sequence"/>
</dbReference>
<dbReference type="AlphaFoldDB" id="A0A9K3CPM1"/>
<evidence type="ECO:0000313" key="3">
    <source>
        <dbReference type="Proteomes" id="UP000265618"/>
    </source>
</evidence>
<dbReference type="EMBL" id="BDIP01000091">
    <property type="protein sequence ID" value="GIQ80020.1"/>
    <property type="molecule type" value="Genomic_DNA"/>
</dbReference>
<feature type="region of interest" description="Disordered" evidence="1">
    <location>
        <begin position="302"/>
        <end position="346"/>
    </location>
</feature>
<feature type="compositionally biased region" description="Low complexity" evidence="1">
    <location>
        <begin position="404"/>
        <end position="416"/>
    </location>
</feature>
<feature type="region of interest" description="Disordered" evidence="1">
    <location>
        <begin position="744"/>
        <end position="766"/>
    </location>
</feature>
<name>A0A9K3CPM1_9EUKA</name>